<feature type="active site" description="Nucleophile" evidence="7">
    <location>
        <position position="344"/>
    </location>
</feature>
<dbReference type="Gene3D" id="2.40.440.10">
    <property type="entry name" value="L,D-transpeptidase catalytic domain-like"/>
    <property type="match status" value="1"/>
</dbReference>
<evidence type="ECO:0000256" key="1">
    <source>
        <dbReference type="ARBA" id="ARBA00004752"/>
    </source>
</evidence>
<dbReference type="Proteomes" id="UP000517916">
    <property type="component" value="Unassembled WGS sequence"/>
</dbReference>
<accession>A0ABR6BYV1</accession>
<dbReference type="InterPro" id="IPR041280">
    <property type="entry name" value="Big_10"/>
</dbReference>
<evidence type="ECO:0000256" key="5">
    <source>
        <dbReference type="ARBA" id="ARBA00023315"/>
    </source>
</evidence>
<comment type="caution">
    <text evidence="11">The sequence shown here is derived from an EMBL/GenBank/DDBJ whole genome shotgun (WGS) entry which is preliminary data.</text>
</comment>
<keyword evidence="4 7" id="KW-0573">Peptidoglycan synthesis</keyword>
<proteinExistence type="predicted"/>
<dbReference type="PROSITE" id="PS51257">
    <property type="entry name" value="PROKAR_LIPOPROTEIN"/>
    <property type="match status" value="1"/>
</dbReference>
<dbReference type="EMBL" id="JACJID010000009">
    <property type="protein sequence ID" value="MBA8931762.1"/>
    <property type="molecule type" value="Genomic_DNA"/>
</dbReference>
<feature type="active site" description="Proton donor/acceptor" evidence="7">
    <location>
        <position position="326"/>
    </location>
</feature>
<keyword evidence="5" id="KW-0012">Acyltransferase</keyword>
<evidence type="ECO:0000313" key="12">
    <source>
        <dbReference type="Proteomes" id="UP000517916"/>
    </source>
</evidence>
<evidence type="ECO:0000256" key="7">
    <source>
        <dbReference type="PROSITE-ProRule" id="PRU01373"/>
    </source>
</evidence>
<comment type="pathway">
    <text evidence="1 7">Cell wall biogenesis; peptidoglycan biosynthesis.</text>
</comment>
<dbReference type="InterPro" id="IPR005490">
    <property type="entry name" value="LD_TPept_cat_dom"/>
</dbReference>
<keyword evidence="3 7" id="KW-0133">Cell shape</keyword>
<evidence type="ECO:0000256" key="9">
    <source>
        <dbReference type="SAM" id="SignalP"/>
    </source>
</evidence>
<dbReference type="CDD" id="cd16913">
    <property type="entry name" value="YkuD_like"/>
    <property type="match status" value="1"/>
</dbReference>
<dbReference type="CDD" id="cd13432">
    <property type="entry name" value="LDT_IgD_like_2"/>
    <property type="match status" value="1"/>
</dbReference>
<feature type="signal peptide" evidence="9">
    <location>
        <begin position="1"/>
        <end position="24"/>
    </location>
</feature>
<dbReference type="InterPro" id="IPR050979">
    <property type="entry name" value="LD-transpeptidase"/>
</dbReference>
<keyword evidence="2" id="KW-0808">Transferase</keyword>
<evidence type="ECO:0000313" key="11">
    <source>
        <dbReference type="EMBL" id="MBA8931762.1"/>
    </source>
</evidence>
<dbReference type="SUPFAM" id="SSF141523">
    <property type="entry name" value="L,D-transpeptidase catalytic domain-like"/>
    <property type="match status" value="1"/>
</dbReference>
<keyword evidence="12" id="KW-1185">Reference proteome</keyword>
<dbReference type="Pfam" id="PF17964">
    <property type="entry name" value="Big_10"/>
    <property type="match status" value="1"/>
</dbReference>
<dbReference type="PANTHER" id="PTHR30582">
    <property type="entry name" value="L,D-TRANSPEPTIDASE"/>
    <property type="match status" value="1"/>
</dbReference>
<keyword evidence="9" id="KW-0732">Signal</keyword>
<evidence type="ECO:0000256" key="2">
    <source>
        <dbReference type="ARBA" id="ARBA00022679"/>
    </source>
</evidence>
<name>A0ABR6BYV1_9PSEU</name>
<organism evidence="11 12">
    <name type="scientific">Kutzneria viridogrisea</name>
    <dbReference type="NCBI Taxonomy" id="47990"/>
    <lineage>
        <taxon>Bacteria</taxon>
        <taxon>Bacillati</taxon>
        <taxon>Actinomycetota</taxon>
        <taxon>Actinomycetes</taxon>
        <taxon>Pseudonocardiales</taxon>
        <taxon>Pseudonocardiaceae</taxon>
        <taxon>Kutzneria</taxon>
    </lineage>
</organism>
<feature type="compositionally biased region" description="Low complexity" evidence="8">
    <location>
        <begin position="25"/>
        <end position="39"/>
    </location>
</feature>
<evidence type="ECO:0000259" key="10">
    <source>
        <dbReference type="PROSITE" id="PS52029"/>
    </source>
</evidence>
<dbReference type="Gene3D" id="2.60.40.3780">
    <property type="match status" value="1"/>
</dbReference>
<dbReference type="PANTHER" id="PTHR30582:SF2">
    <property type="entry name" value="L,D-TRANSPEPTIDASE YCIB-RELATED"/>
    <property type="match status" value="1"/>
</dbReference>
<keyword evidence="11" id="KW-0449">Lipoprotein</keyword>
<sequence length="398" mass="42308">MRRTGRVQRWLVVLGALVTTVGLASCSSSTSPSTTPPKSTEQKVSPAAVSQPAKVTQVPGDGAQNVSPADAVQVTVKDGAISEVHLTNQQGKDVAGTLAADKHTWTASEPLGYGRSYTWAGSAVGSDGKQVSLGGTFSTVQPAYQISGQLNIADGDTVGVAMPIVLTFSSPVRDKAAVEKALVVKTSVPTSGSWAWMDDKTVHYRPTNYWVPGTKVTVTAKLHGTPFGSGAYGMDDVSTSFTIGRMLILRGNTQTHRLQVITNNQVTADYPASFGLDSDPGRVTNSGIHVVMSKSTTFSMTNPKYHYQDVVVPWAVRISNNGEFVHGYAPSIWAQGNTNVSHGCVNLAPDNAKTVFDEVIPGDPVEISGSTEQLGPEDGDFYDWAVPWDQWQAKSALH</sequence>
<protein>
    <submittedName>
        <fullName evidence="11">Lipoprotein-anchoring transpeptidase ErfK/SrfK</fullName>
    </submittedName>
</protein>
<keyword evidence="6 7" id="KW-0961">Cell wall biogenesis/degradation</keyword>
<evidence type="ECO:0000256" key="3">
    <source>
        <dbReference type="ARBA" id="ARBA00022960"/>
    </source>
</evidence>
<dbReference type="Gene3D" id="2.60.40.3710">
    <property type="match status" value="1"/>
</dbReference>
<reference evidence="11 12" key="1">
    <citation type="submission" date="2020-08" db="EMBL/GenBank/DDBJ databases">
        <title>Genomic Encyclopedia of Archaeal and Bacterial Type Strains, Phase II (KMG-II): from individual species to whole genera.</title>
        <authorList>
            <person name="Goeker M."/>
        </authorList>
    </citation>
    <scope>NUCLEOTIDE SEQUENCE [LARGE SCALE GENOMIC DNA]</scope>
    <source>
        <strain evidence="11 12">DSM 43850</strain>
    </source>
</reference>
<feature type="chain" id="PRO_5046421906" evidence="9">
    <location>
        <begin position="25"/>
        <end position="398"/>
    </location>
</feature>
<dbReference type="Pfam" id="PF03734">
    <property type="entry name" value="YkuD"/>
    <property type="match status" value="1"/>
</dbReference>
<evidence type="ECO:0000256" key="6">
    <source>
        <dbReference type="ARBA" id="ARBA00023316"/>
    </source>
</evidence>
<gene>
    <name evidence="11" type="ORF">BC739_009014</name>
</gene>
<evidence type="ECO:0000256" key="4">
    <source>
        <dbReference type="ARBA" id="ARBA00022984"/>
    </source>
</evidence>
<dbReference type="PROSITE" id="PS52029">
    <property type="entry name" value="LD_TPASE"/>
    <property type="match status" value="1"/>
</dbReference>
<feature type="domain" description="L,D-TPase catalytic" evidence="10">
    <location>
        <begin position="247"/>
        <end position="368"/>
    </location>
</feature>
<dbReference type="InterPro" id="IPR038063">
    <property type="entry name" value="Transpep_catalytic_dom"/>
</dbReference>
<dbReference type="RefSeq" id="WP_035975574.1">
    <property type="nucleotide sequence ID" value="NZ_BAAABQ010000089.1"/>
</dbReference>
<evidence type="ECO:0000256" key="8">
    <source>
        <dbReference type="SAM" id="MobiDB-lite"/>
    </source>
</evidence>
<feature type="region of interest" description="Disordered" evidence="8">
    <location>
        <begin position="25"/>
        <end position="50"/>
    </location>
</feature>